<reference evidence="5" key="1">
    <citation type="journal article" date="2014" name="Int. J. Syst. Evol. Microbiol.">
        <title>Complete genome sequence of Corynebacterium casei LMG S-19264T (=DSM 44701T), isolated from a smear-ripened cheese.</title>
        <authorList>
            <consortium name="US DOE Joint Genome Institute (JGI-PGF)"/>
            <person name="Walter F."/>
            <person name="Albersmeier A."/>
            <person name="Kalinowski J."/>
            <person name="Ruckert C."/>
        </authorList>
    </citation>
    <scope>NUCLEOTIDE SEQUENCE</scope>
    <source>
        <strain evidence="5">CGMCC 1.15725</strain>
    </source>
</reference>
<dbReference type="PANTHER" id="PTHR45339:SF1">
    <property type="entry name" value="HYBRID SIGNAL TRANSDUCTION HISTIDINE KINASE J"/>
    <property type="match status" value="1"/>
</dbReference>
<evidence type="ECO:0000256" key="1">
    <source>
        <dbReference type="ARBA" id="ARBA00022553"/>
    </source>
</evidence>
<evidence type="ECO:0000313" key="5">
    <source>
        <dbReference type="EMBL" id="GGE98744.1"/>
    </source>
</evidence>
<feature type="domain" description="Response regulatory" evidence="4">
    <location>
        <begin position="18"/>
        <end position="135"/>
    </location>
</feature>
<evidence type="ECO:0000256" key="3">
    <source>
        <dbReference type="PROSITE-ProRule" id="PRU00169"/>
    </source>
</evidence>
<reference evidence="5" key="2">
    <citation type="submission" date="2020-09" db="EMBL/GenBank/DDBJ databases">
        <authorList>
            <person name="Sun Q."/>
            <person name="Zhou Y."/>
        </authorList>
    </citation>
    <scope>NUCLEOTIDE SEQUENCE</scope>
    <source>
        <strain evidence="5">CGMCC 1.15725</strain>
    </source>
</reference>
<evidence type="ECO:0000313" key="6">
    <source>
        <dbReference type="Proteomes" id="UP000646365"/>
    </source>
</evidence>
<dbReference type="Pfam" id="PF00072">
    <property type="entry name" value="Response_reg"/>
    <property type="match status" value="1"/>
</dbReference>
<dbReference type="InterPro" id="IPR011006">
    <property type="entry name" value="CheY-like_superfamily"/>
</dbReference>
<gene>
    <name evidence="5" type="ORF">GCM10011611_00320</name>
</gene>
<proteinExistence type="predicted"/>
<dbReference type="SMART" id="SM00448">
    <property type="entry name" value="REC"/>
    <property type="match status" value="1"/>
</dbReference>
<dbReference type="Gene3D" id="3.40.50.2300">
    <property type="match status" value="1"/>
</dbReference>
<name>A0A8J3E161_9PROT</name>
<dbReference type="Proteomes" id="UP000646365">
    <property type="component" value="Unassembled WGS sequence"/>
</dbReference>
<keyword evidence="2" id="KW-0902">Two-component regulatory system</keyword>
<dbReference type="AlphaFoldDB" id="A0A8J3E161"/>
<dbReference type="CDD" id="cd17546">
    <property type="entry name" value="REC_hyHK_CKI1_RcsC-like"/>
    <property type="match status" value="1"/>
</dbReference>
<keyword evidence="1 3" id="KW-0597">Phosphoprotein</keyword>
<feature type="modified residue" description="4-aspartylphosphate" evidence="3">
    <location>
        <position position="67"/>
    </location>
</feature>
<organism evidence="5 6">
    <name type="scientific">Aliidongia dinghuensis</name>
    <dbReference type="NCBI Taxonomy" id="1867774"/>
    <lineage>
        <taxon>Bacteria</taxon>
        <taxon>Pseudomonadati</taxon>
        <taxon>Pseudomonadota</taxon>
        <taxon>Alphaproteobacteria</taxon>
        <taxon>Rhodospirillales</taxon>
        <taxon>Dongiaceae</taxon>
        <taxon>Aliidongia</taxon>
    </lineage>
</organism>
<dbReference type="EMBL" id="BMJQ01000001">
    <property type="protein sequence ID" value="GGE98744.1"/>
    <property type="molecule type" value="Genomic_DNA"/>
</dbReference>
<keyword evidence="6" id="KW-1185">Reference proteome</keyword>
<dbReference type="PROSITE" id="PS50110">
    <property type="entry name" value="RESPONSE_REGULATORY"/>
    <property type="match status" value="1"/>
</dbReference>
<evidence type="ECO:0000256" key="2">
    <source>
        <dbReference type="ARBA" id="ARBA00023012"/>
    </source>
</evidence>
<dbReference type="GO" id="GO:0000160">
    <property type="term" value="P:phosphorelay signal transduction system"/>
    <property type="evidence" value="ECO:0007669"/>
    <property type="project" value="UniProtKB-KW"/>
</dbReference>
<protein>
    <recommendedName>
        <fullName evidence="4">Response regulatory domain-containing protein</fullName>
    </recommendedName>
</protein>
<sequence length="142" mass="14720">MPDQPDGSNVEASQRSRQILVADDDPVMQVLVSAFLEKAGYRVTLADDGAEAVAAAARQTFDLILIDLNMPVMDGATAAACIRAGEAHGRRVPIVALTAAVGTAEQAQALASGVDAFLAKPFDRDGLLSTVARYAGPAPADR</sequence>
<dbReference type="SUPFAM" id="SSF52172">
    <property type="entry name" value="CheY-like"/>
    <property type="match status" value="1"/>
</dbReference>
<dbReference type="PANTHER" id="PTHR45339">
    <property type="entry name" value="HYBRID SIGNAL TRANSDUCTION HISTIDINE KINASE J"/>
    <property type="match status" value="1"/>
</dbReference>
<evidence type="ECO:0000259" key="4">
    <source>
        <dbReference type="PROSITE" id="PS50110"/>
    </source>
</evidence>
<accession>A0A8J3E161</accession>
<dbReference type="InterPro" id="IPR001789">
    <property type="entry name" value="Sig_transdc_resp-reg_receiver"/>
</dbReference>
<dbReference type="RefSeq" id="WP_189041193.1">
    <property type="nucleotide sequence ID" value="NZ_BMJQ01000001.1"/>
</dbReference>
<comment type="caution">
    <text evidence="5">The sequence shown here is derived from an EMBL/GenBank/DDBJ whole genome shotgun (WGS) entry which is preliminary data.</text>
</comment>